<name>A0ABT4SV30_9ACTN</name>
<reference evidence="2 3" key="1">
    <citation type="submission" date="2022-11" db="EMBL/GenBank/DDBJ databases">
        <title>Nonomuraea corallina sp. nov., a new species of the genus Nonomuraea isolated from sea side sediment in Thai sea.</title>
        <authorList>
            <person name="Ngamcharungchit C."/>
            <person name="Matsumoto A."/>
            <person name="Suriyachadkun C."/>
            <person name="Panbangred W."/>
            <person name="Inahashi Y."/>
            <person name="Intra B."/>
        </authorList>
    </citation>
    <scope>NUCLEOTIDE SEQUENCE [LARGE SCALE GENOMIC DNA]</scope>
    <source>
        <strain evidence="2 3">DSM 43553</strain>
    </source>
</reference>
<evidence type="ECO:0000256" key="1">
    <source>
        <dbReference type="ARBA" id="ARBA00022801"/>
    </source>
</evidence>
<accession>A0ABT4SV30</accession>
<dbReference type="EMBL" id="JAPNUD010000020">
    <property type="protein sequence ID" value="MDA0641116.1"/>
    <property type="molecule type" value="Genomic_DNA"/>
</dbReference>
<evidence type="ECO:0000313" key="2">
    <source>
        <dbReference type="EMBL" id="MDA0641116.1"/>
    </source>
</evidence>
<comment type="caution">
    <text evidence="2">The sequence shown here is derived from an EMBL/GenBank/DDBJ whole genome shotgun (WGS) entry which is preliminary data.</text>
</comment>
<protein>
    <submittedName>
        <fullName evidence="2">Histidine phosphatase family protein</fullName>
    </submittedName>
</protein>
<dbReference type="SUPFAM" id="SSF53254">
    <property type="entry name" value="Phosphoglycerate mutase-like"/>
    <property type="match status" value="1"/>
</dbReference>
<dbReference type="SMART" id="SM00855">
    <property type="entry name" value="PGAM"/>
    <property type="match status" value="1"/>
</dbReference>
<keyword evidence="1" id="KW-0378">Hydrolase</keyword>
<dbReference type="Gene3D" id="3.40.50.1240">
    <property type="entry name" value="Phosphoglycerate mutase-like"/>
    <property type="match status" value="1"/>
</dbReference>
<dbReference type="InterPro" id="IPR013078">
    <property type="entry name" value="His_Pase_superF_clade-1"/>
</dbReference>
<organism evidence="2 3">
    <name type="scientific">Nonomuraea ferruginea</name>
    <dbReference type="NCBI Taxonomy" id="46174"/>
    <lineage>
        <taxon>Bacteria</taxon>
        <taxon>Bacillati</taxon>
        <taxon>Actinomycetota</taxon>
        <taxon>Actinomycetes</taxon>
        <taxon>Streptosporangiales</taxon>
        <taxon>Streptosporangiaceae</taxon>
        <taxon>Nonomuraea</taxon>
    </lineage>
</organism>
<dbReference type="InterPro" id="IPR029033">
    <property type="entry name" value="His_PPase_superfam"/>
</dbReference>
<dbReference type="RefSeq" id="WP_271276118.1">
    <property type="nucleotide sequence ID" value="NZ_BAABFD010000006.1"/>
</dbReference>
<sequence>MRTLILLRHAKAAQAPGVPDKDRALTDRGERDAKRAGEELRMLGLEPEVVLCSPARRTRRTAELAFPGVEVRYEPAIYQAYPEELLERLRLLDPDHGTVALCGHNPAVHELALMLAEGDYLFRPGTFAVIKTAVPWPELSAGEGELVTSWGPQHD</sequence>
<evidence type="ECO:0000313" key="3">
    <source>
        <dbReference type="Proteomes" id="UP001212498"/>
    </source>
</evidence>
<dbReference type="Proteomes" id="UP001212498">
    <property type="component" value="Unassembled WGS sequence"/>
</dbReference>
<dbReference type="InterPro" id="IPR051021">
    <property type="entry name" value="Mito_Ser/Thr_phosphatase"/>
</dbReference>
<proteinExistence type="predicted"/>
<dbReference type="CDD" id="cd07067">
    <property type="entry name" value="HP_PGM_like"/>
    <property type="match status" value="1"/>
</dbReference>
<dbReference type="Pfam" id="PF00300">
    <property type="entry name" value="His_Phos_1"/>
    <property type="match status" value="1"/>
</dbReference>
<keyword evidence="3" id="KW-1185">Reference proteome</keyword>
<dbReference type="PANTHER" id="PTHR20935">
    <property type="entry name" value="PHOSPHOGLYCERATE MUTASE-RELATED"/>
    <property type="match status" value="1"/>
</dbReference>
<gene>
    <name evidence="2" type="ORF">OUY24_10855</name>
</gene>
<dbReference type="PANTHER" id="PTHR20935:SF1">
    <property type="entry name" value="SLL1549 PROTEIN"/>
    <property type="match status" value="1"/>
</dbReference>